<evidence type="ECO:0000313" key="9">
    <source>
        <dbReference type="EMBL" id="MFC4725548.1"/>
    </source>
</evidence>
<name>A0ABV9NFQ9_9PROT</name>
<evidence type="ECO:0000256" key="2">
    <source>
        <dbReference type="ARBA" id="ARBA00022729"/>
    </source>
</evidence>
<evidence type="ECO:0000256" key="5">
    <source>
        <dbReference type="ARBA" id="ARBA00023237"/>
    </source>
</evidence>
<evidence type="ECO:0000256" key="6">
    <source>
        <dbReference type="ARBA" id="ARBA00023288"/>
    </source>
</evidence>
<evidence type="ECO:0000256" key="8">
    <source>
        <dbReference type="SAM" id="SignalP"/>
    </source>
</evidence>
<proteinExistence type="predicted"/>
<keyword evidence="5" id="KW-0998">Cell outer membrane</keyword>
<dbReference type="PROSITE" id="PS51257">
    <property type="entry name" value="PROKAR_LIPOPROTEIN"/>
    <property type="match status" value="1"/>
</dbReference>
<keyword evidence="4" id="KW-0564">Palmitate</keyword>
<accession>A0ABV9NFQ9</accession>
<keyword evidence="10" id="KW-1185">Reference proteome</keyword>
<sequence>MKATIVTLAVCVAATSLAACGNRGALERPGPIWGDPQDVPVQDGVPGEDDSVLDGERPEQRLPRIPGDDPFDDE</sequence>
<feature type="region of interest" description="Disordered" evidence="7">
    <location>
        <begin position="28"/>
        <end position="74"/>
    </location>
</feature>
<dbReference type="NCBIfam" id="NF047847">
    <property type="entry name" value="SS_mature_LptM"/>
    <property type="match status" value="1"/>
</dbReference>
<evidence type="ECO:0000256" key="4">
    <source>
        <dbReference type="ARBA" id="ARBA00023139"/>
    </source>
</evidence>
<evidence type="ECO:0000313" key="10">
    <source>
        <dbReference type="Proteomes" id="UP001596024"/>
    </source>
</evidence>
<dbReference type="RefSeq" id="WP_371393365.1">
    <property type="nucleotide sequence ID" value="NZ_CP163421.1"/>
</dbReference>
<organism evidence="9 10">
    <name type="scientific">Glycocaulis abyssi</name>
    <dbReference type="NCBI Taxonomy" id="1433403"/>
    <lineage>
        <taxon>Bacteria</taxon>
        <taxon>Pseudomonadati</taxon>
        <taxon>Pseudomonadota</taxon>
        <taxon>Alphaproteobacteria</taxon>
        <taxon>Maricaulales</taxon>
        <taxon>Maricaulaceae</taxon>
        <taxon>Glycocaulis</taxon>
    </lineage>
</organism>
<gene>
    <name evidence="9" type="ORF">ACFPB0_09630</name>
</gene>
<comment type="caution">
    <text evidence="9">The sequence shown here is derived from an EMBL/GenBank/DDBJ whole genome shotgun (WGS) entry which is preliminary data.</text>
</comment>
<evidence type="ECO:0000256" key="7">
    <source>
        <dbReference type="SAM" id="MobiDB-lite"/>
    </source>
</evidence>
<feature type="signal peptide" evidence="8">
    <location>
        <begin position="1"/>
        <end position="18"/>
    </location>
</feature>
<keyword evidence="2 8" id="KW-0732">Signal</keyword>
<reference evidence="10" key="1">
    <citation type="journal article" date="2019" name="Int. J. Syst. Evol. Microbiol.">
        <title>The Global Catalogue of Microorganisms (GCM) 10K type strain sequencing project: providing services to taxonomists for standard genome sequencing and annotation.</title>
        <authorList>
            <consortium name="The Broad Institute Genomics Platform"/>
            <consortium name="The Broad Institute Genome Sequencing Center for Infectious Disease"/>
            <person name="Wu L."/>
            <person name="Ma J."/>
        </authorList>
    </citation>
    <scope>NUCLEOTIDE SEQUENCE [LARGE SCALE GENOMIC DNA]</scope>
    <source>
        <strain evidence="10">CCUG 62981</strain>
    </source>
</reference>
<evidence type="ECO:0000256" key="1">
    <source>
        <dbReference type="ARBA" id="ARBA00004459"/>
    </source>
</evidence>
<evidence type="ECO:0000256" key="3">
    <source>
        <dbReference type="ARBA" id="ARBA00023136"/>
    </source>
</evidence>
<protein>
    <submittedName>
        <fullName evidence="9">Lipoprotein</fullName>
    </submittedName>
</protein>
<keyword evidence="3" id="KW-0472">Membrane</keyword>
<dbReference type="Proteomes" id="UP001596024">
    <property type="component" value="Unassembled WGS sequence"/>
</dbReference>
<feature type="chain" id="PRO_5045220351" evidence="8">
    <location>
        <begin position="19"/>
        <end position="74"/>
    </location>
</feature>
<keyword evidence="6 9" id="KW-0449">Lipoprotein</keyword>
<dbReference type="EMBL" id="JBHSGQ010000004">
    <property type="protein sequence ID" value="MFC4725548.1"/>
    <property type="molecule type" value="Genomic_DNA"/>
</dbReference>
<dbReference type="InterPro" id="IPR032831">
    <property type="entry name" value="LptM_cons"/>
</dbReference>
<comment type="subcellular location">
    <subcellularLocation>
        <location evidence="1">Cell outer membrane</location>
        <topology evidence="1">Lipid-anchor</topology>
    </subcellularLocation>
</comment>